<dbReference type="GO" id="GO:0015630">
    <property type="term" value="C:microtubule cytoskeleton"/>
    <property type="evidence" value="ECO:0007669"/>
    <property type="project" value="TreeGrafter"/>
</dbReference>
<keyword evidence="4" id="KW-1185">Reference proteome</keyword>
<dbReference type="GO" id="GO:0007288">
    <property type="term" value="P:sperm axoneme assembly"/>
    <property type="evidence" value="ECO:0007669"/>
    <property type="project" value="TreeGrafter"/>
</dbReference>
<dbReference type="Proteomes" id="UP000335636">
    <property type="component" value="Unassembled WGS sequence"/>
</dbReference>
<evidence type="ECO:0000313" key="4">
    <source>
        <dbReference type="Proteomes" id="UP000335636"/>
    </source>
</evidence>
<protein>
    <submittedName>
        <fullName evidence="3">Uncharacterized protein</fullName>
    </submittedName>
</protein>
<dbReference type="GO" id="GO:0097228">
    <property type="term" value="C:sperm principal piece"/>
    <property type="evidence" value="ECO:0007669"/>
    <property type="project" value="TreeGrafter"/>
</dbReference>
<dbReference type="GO" id="GO:0046847">
    <property type="term" value="P:filopodium assembly"/>
    <property type="evidence" value="ECO:0007669"/>
    <property type="project" value="TreeGrafter"/>
</dbReference>
<name>A0A5E4BNY0_MARMO</name>
<dbReference type="GO" id="GO:0005576">
    <property type="term" value="C:extracellular region"/>
    <property type="evidence" value="ECO:0007669"/>
    <property type="project" value="GOC"/>
</dbReference>
<dbReference type="PANTHER" id="PTHR23314:SF0">
    <property type="entry name" value="SPERM-ASSOCIATED ANTIGEN 6"/>
    <property type="match status" value="1"/>
</dbReference>
<evidence type="ECO:0000313" key="2">
    <source>
        <dbReference type="EMBL" id="KAF7480793.1"/>
    </source>
</evidence>
<reference evidence="3 4" key="1">
    <citation type="submission" date="2019-04" db="EMBL/GenBank/DDBJ databases">
        <authorList>
            <person name="Alioto T."/>
            <person name="Alioto T."/>
        </authorList>
    </citation>
    <scope>NUCLEOTIDE SEQUENCE [LARGE SCALE GENOMIC DNA]</scope>
</reference>
<dbReference type="EMBL" id="WJEC01000829">
    <property type="protein sequence ID" value="KAF7480793.1"/>
    <property type="molecule type" value="Genomic_DNA"/>
</dbReference>
<dbReference type="GO" id="GO:1990138">
    <property type="term" value="P:neuron projection extension"/>
    <property type="evidence" value="ECO:0007669"/>
    <property type="project" value="TreeGrafter"/>
</dbReference>
<accession>A0A5E4BNY0</accession>
<dbReference type="GO" id="GO:0005930">
    <property type="term" value="C:axoneme"/>
    <property type="evidence" value="ECO:0007669"/>
    <property type="project" value="TreeGrafter"/>
</dbReference>
<organism evidence="3 4">
    <name type="scientific">Marmota monax</name>
    <name type="common">Woodchuck</name>
    <dbReference type="NCBI Taxonomy" id="9995"/>
    <lineage>
        <taxon>Eukaryota</taxon>
        <taxon>Metazoa</taxon>
        <taxon>Chordata</taxon>
        <taxon>Craniata</taxon>
        <taxon>Vertebrata</taxon>
        <taxon>Euteleostomi</taxon>
        <taxon>Mammalia</taxon>
        <taxon>Eutheria</taxon>
        <taxon>Euarchontoglires</taxon>
        <taxon>Glires</taxon>
        <taxon>Rodentia</taxon>
        <taxon>Sciuromorpha</taxon>
        <taxon>Sciuridae</taxon>
        <taxon>Xerinae</taxon>
        <taxon>Marmotini</taxon>
        <taxon>Marmota</taxon>
    </lineage>
</organism>
<dbReference type="GO" id="GO:0001669">
    <property type="term" value="C:acrosomal vesicle"/>
    <property type="evidence" value="ECO:0007669"/>
    <property type="project" value="TreeGrafter"/>
</dbReference>
<sequence>MSQRQVLQVFEQYQKARTQFVQMVAELATRPQNIETLQNAGELDPRPSPVTPRAGPSAWQYPSPPSSPRADLRSLIPARPRLCLTSHSPVPWPCLVRV</sequence>
<gene>
    <name evidence="2" type="ORF">GHT09_007950</name>
    <name evidence="3" type="ORF">MONAX_5E046035</name>
</gene>
<feature type="region of interest" description="Disordered" evidence="1">
    <location>
        <begin position="35"/>
        <end position="73"/>
    </location>
</feature>
<evidence type="ECO:0000256" key="1">
    <source>
        <dbReference type="SAM" id="MobiDB-lite"/>
    </source>
</evidence>
<dbReference type="Proteomes" id="UP000662637">
    <property type="component" value="Unassembled WGS sequence"/>
</dbReference>
<reference evidence="2" key="2">
    <citation type="submission" date="2020-08" db="EMBL/GenBank/DDBJ databases">
        <authorList>
            <person name="Shumante A."/>
            <person name="Zimin A.V."/>
            <person name="Puiu D."/>
            <person name="Salzberg S.L."/>
        </authorList>
    </citation>
    <scope>NUCLEOTIDE SEQUENCE</scope>
    <source>
        <strain evidence="2">WC2-LM</strain>
        <tissue evidence="2">Liver</tissue>
    </source>
</reference>
<evidence type="ECO:0000313" key="3">
    <source>
        <dbReference type="EMBL" id="VTJ71135.1"/>
    </source>
</evidence>
<dbReference type="GO" id="GO:0008017">
    <property type="term" value="F:microtubule binding"/>
    <property type="evidence" value="ECO:0007669"/>
    <property type="project" value="TreeGrafter"/>
</dbReference>
<dbReference type="PANTHER" id="PTHR23314">
    <property type="entry name" value="SPERM-ASSOCIATED ANTIGEN 6 ARMADILLO REPEAT-CONTAINING"/>
    <property type="match status" value="1"/>
</dbReference>
<dbReference type="AlphaFoldDB" id="A0A5E4BNY0"/>
<dbReference type="EMBL" id="CABDUW010000541">
    <property type="protein sequence ID" value="VTJ71135.1"/>
    <property type="molecule type" value="Genomic_DNA"/>
</dbReference>
<proteinExistence type="predicted"/>
<dbReference type="GO" id="GO:0003351">
    <property type="term" value="P:epithelial cilium movement involved in extracellular fluid movement"/>
    <property type="evidence" value="ECO:0007669"/>
    <property type="project" value="TreeGrafter"/>
</dbReference>